<dbReference type="Gene3D" id="2.60.40.10">
    <property type="entry name" value="Immunoglobulins"/>
    <property type="match status" value="2"/>
</dbReference>
<keyword evidence="2" id="KW-0472">Membrane</keyword>
<organism evidence="6 7">
    <name type="scientific">Conger conger</name>
    <name type="common">Conger eel</name>
    <name type="synonym">Muraena conger</name>
    <dbReference type="NCBI Taxonomy" id="82655"/>
    <lineage>
        <taxon>Eukaryota</taxon>
        <taxon>Metazoa</taxon>
        <taxon>Chordata</taxon>
        <taxon>Craniata</taxon>
        <taxon>Vertebrata</taxon>
        <taxon>Euteleostomi</taxon>
        <taxon>Actinopterygii</taxon>
        <taxon>Neopterygii</taxon>
        <taxon>Teleostei</taxon>
        <taxon>Anguilliformes</taxon>
        <taxon>Congridae</taxon>
        <taxon>Conger</taxon>
    </lineage>
</organism>
<dbReference type="EMBL" id="JAFJMO010000001">
    <property type="protein sequence ID" value="KAJ8288742.1"/>
    <property type="molecule type" value="Genomic_DNA"/>
</dbReference>
<sequence length="461" mass="52664">MISHFVALLLTITNAGCVLHPPRTVQFSFKNLMTLLTWEPATGNRSDTLYQVEYKIHGASRWTQKEECWNISSMQCDLTKNMRHVKHLMCGRVRAISHSNESVWVPTMTMTPYSDMTIDPPRFHLVPETHSMRIHIHPFIKNSTAGEKIEYTIHLKERNCSVVTKTTALYTYLMEDLAPGTEYCVSVSFKIWISHTLYHDYISPESEICAFTETDDRHLQLILHLSVGLLMPLLLISALLLLMWGFKSIYRPPSRLPLNLIFKVEERKTLQKKAYVNMKQYDDDSADRNTRNWVQSMAKTNLYIMLPQETLLSEHPIVHSSDEALMGFSTPPPLLEGVCHVQGYAPQLSFPEAQIDEPYGIVHHGLGLIDTHDFSSSDPKTDNMLSLSSKPVYLNSEHSEPVYTNSEQPKSVYINSEQPKSVYANSKHSKPVYLNSEHSEPVYTNFEPPKLVDTNSEPSAH</sequence>
<reference evidence="6" key="1">
    <citation type="journal article" date="2023" name="Science">
        <title>Genome structures resolve the early diversification of teleost fishes.</title>
        <authorList>
            <person name="Parey E."/>
            <person name="Louis A."/>
            <person name="Montfort J."/>
            <person name="Bouchez O."/>
            <person name="Roques C."/>
            <person name="Iampietro C."/>
            <person name="Lluch J."/>
            <person name="Castinel A."/>
            <person name="Donnadieu C."/>
            <person name="Desvignes T."/>
            <person name="Floi Bucao C."/>
            <person name="Jouanno E."/>
            <person name="Wen M."/>
            <person name="Mejri S."/>
            <person name="Dirks R."/>
            <person name="Jansen H."/>
            <person name="Henkel C."/>
            <person name="Chen W.J."/>
            <person name="Zahm M."/>
            <person name="Cabau C."/>
            <person name="Klopp C."/>
            <person name="Thompson A.W."/>
            <person name="Robinson-Rechavi M."/>
            <person name="Braasch I."/>
            <person name="Lecointre G."/>
            <person name="Bobe J."/>
            <person name="Postlethwait J.H."/>
            <person name="Berthelot C."/>
            <person name="Roest Crollius H."/>
            <person name="Guiguen Y."/>
        </authorList>
    </citation>
    <scope>NUCLEOTIDE SEQUENCE</scope>
    <source>
        <strain evidence="6">Concon-B</strain>
    </source>
</reference>
<dbReference type="PANTHER" id="PTHR20859:SF53">
    <property type="entry name" value="INTERLEUKIN-22 RECEPTOR SUBUNIT ALPHA-1"/>
    <property type="match status" value="1"/>
</dbReference>
<evidence type="ECO:0000259" key="4">
    <source>
        <dbReference type="Pfam" id="PF01108"/>
    </source>
</evidence>
<dbReference type="InterPro" id="IPR013783">
    <property type="entry name" value="Ig-like_fold"/>
</dbReference>
<gene>
    <name evidence="6" type="ORF">COCON_G00014010</name>
</gene>
<evidence type="ECO:0000256" key="3">
    <source>
        <dbReference type="SAM" id="SignalP"/>
    </source>
</evidence>
<evidence type="ECO:0000256" key="1">
    <source>
        <dbReference type="SAM" id="MobiDB-lite"/>
    </source>
</evidence>
<dbReference type="PANTHER" id="PTHR20859">
    <property type="entry name" value="INTERFERON/INTERLEUKIN RECEPTOR"/>
    <property type="match status" value="1"/>
</dbReference>
<proteinExistence type="predicted"/>
<keyword evidence="7" id="KW-1185">Reference proteome</keyword>
<dbReference type="AlphaFoldDB" id="A0A9Q1E307"/>
<dbReference type="InterPro" id="IPR050650">
    <property type="entry name" value="Type-II_Cytokine-TF_Rcpt"/>
</dbReference>
<feature type="chain" id="PRO_5040252660" evidence="3">
    <location>
        <begin position="18"/>
        <end position="461"/>
    </location>
</feature>
<dbReference type="GO" id="GO:0004896">
    <property type="term" value="F:cytokine receptor activity"/>
    <property type="evidence" value="ECO:0007669"/>
    <property type="project" value="TreeGrafter"/>
</dbReference>
<dbReference type="InterPro" id="IPR036116">
    <property type="entry name" value="FN3_sf"/>
</dbReference>
<dbReference type="GO" id="GO:0005886">
    <property type="term" value="C:plasma membrane"/>
    <property type="evidence" value="ECO:0007669"/>
    <property type="project" value="TreeGrafter"/>
</dbReference>
<dbReference type="Pfam" id="PF01108">
    <property type="entry name" value="Tissue_fac"/>
    <property type="match status" value="1"/>
</dbReference>
<keyword evidence="2" id="KW-0812">Transmembrane</keyword>
<dbReference type="Proteomes" id="UP001152803">
    <property type="component" value="Unassembled WGS sequence"/>
</dbReference>
<accession>A0A9Q1E307</accession>
<evidence type="ECO:0000313" key="6">
    <source>
        <dbReference type="EMBL" id="KAJ8288742.1"/>
    </source>
</evidence>
<evidence type="ECO:0000259" key="5">
    <source>
        <dbReference type="Pfam" id="PF09294"/>
    </source>
</evidence>
<keyword evidence="2" id="KW-1133">Transmembrane helix</keyword>
<dbReference type="InterPro" id="IPR003961">
    <property type="entry name" value="FN3_dom"/>
</dbReference>
<feature type="transmembrane region" description="Helical" evidence="2">
    <location>
        <begin position="221"/>
        <end position="246"/>
    </location>
</feature>
<protein>
    <submittedName>
        <fullName evidence="6">Uncharacterized protein</fullName>
    </submittedName>
</protein>
<evidence type="ECO:0000256" key="2">
    <source>
        <dbReference type="SAM" id="Phobius"/>
    </source>
</evidence>
<dbReference type="OrthoDB" id="10007376at2759"/>
<keyword evidence="3" id="KW-0732">Signal</keyword>
<name>A0A9Q1E307_CONCO</name>
<dbReference type="Pfam" id="PF09294">
    <property type="entry name" value="Interfer-bind"/>
    <property type="match status" value="1"/>
</dbReference>
<dbReference type="InterPro" id="IPR015373">
    <property type="entry name" value="Interferon/interleukin_rcp_dom"/>
</dbReference>
<feature type="domain" description="Interferon/interleukin receptor" evidence="5">
    <location>
        <begin position="117"/>
        <end position="194"/>
    </location>
</feature>
<dbReference type="SUPFAM" id="SSF49265">
    <property type="entry name" value="Fibronectin type III"/>
    <property type="match status" value="2"/>
</dbReference>
<feature type="region of interest" description="Disordered" evidence="1">
    <location>
        <begin position="424"/>
        <end position="461"/>
    </location>
</feature>
<feature type="domain" description="Fibronectin type-III" evidence="4">
    <location>
        <begin position="6"/>
        <end position="104"/>
    </location>
</feature>
<feature type="signal peptide" evidence="3">
    <location>
        <begin position="1"/>
        <end position="17"/>
    </location>
</feature>
<comment type="caution">
    <text evidence="6">The sequence shown here is derived from an EMBL/GenBank/DDBJ whole genome shotgun (WGS) entry which is preliminary data.</text>
</comment>
<evidence type="ECO:0000313" key="7">
    <source>
        <dbReference type="Proteomes" id="UP001152803"/>
    </source>
</evidence>